<keyword evidence="8" id="KW-0472">Membrane</keyword>
<dbReference type="RefSeq" id="WP_064720782.1">
    <property type="nucleotide sequence ID" value="NZ_LXEV01000031.1"/>
</dbReference>
<dbReference type="SUPFAM" id="SSF54523">
    <property type="entry name" value="Pili subunits"/>
    <property type="match status" value="1"/>
</dbReference>
<accession>A0AAJ3LSX9</accession>
<dbReference type="GO" id="GO:0009986">
    <property type="term" value="C:cell surface"/>
    <property type="evidence" value="ECO:0007669"/>
    <property type="project" value="UniProtKB-SubCell"/>
</dbReference>
<feature type="domain" description="Trimeric autotransporter adhesin YadA-like head" evidence="12">
    <location>
        <begin position="39"/>
        <end position="55"/>
    </location>
</feature>
<keyword evidence="7" id="KW-0653">Protein transport</keyword>
<evidence type="ECO:0000259" key="12">
    <source>
        <dbReference type="Pfam" id="PF05658"/>
    </source>
</evidence>
<dbReference type="InterPro" id="IPR011049">
    <property type="entry name" value="Serralysin-like_metalloprot_C"/>
</dbReference>
<evidence type="ECO:0000256" key="10">
    <source>
        <dbReference type="SAM" id="SignalP"/>
    </source>
</evidence>
<evidence type="ECO:0000256" key="2">
    <source>
        <dbReference type="ARBA" id="ARBA00004442"/>
    </source>
</evidence>
<evidence type="ECO:0000256" key="6">
    <source>
        <dbReference type="ARBA" id="ARBA00022729"/>
    </source>
</evidence>
<dbReference type="EMBL" id="LXEV01000031">
    <property type="protein sequence ID" value="OAT45691.1"/>
    <property type="molecule type" value="Genomic_DNA"/>
</dbReference>
<keyword evidence="14" id="KW-1185">Reference proteome</keyword>
<dbReference type="AlphaFoldDB" id="A0AAJ3LSX9"/>
<evidence type="ECO:0000256" key="7">
    <source>
        <dbReference type="ARBA" id="ARBA00022927"/>
    </source>
</evidence>
<evidence type="ECO:0000256" key="4">
    <source>
        <dbReference type="ARBA" id="ARBA00022452"/>
    </source>
</evidence>
<evidence type="ECO:0008006" key="15">
    <source>
        <dbReference type="Google" id="ProtNLM"/>
    </source>
</evidence>
<dbReference type="GO" id="GO:0015031">
    <property type="term" value="P:protein transport"/>
    <property type="evidence" value="ECO:0007669"/>
    <property type="project" value="UniProtKB-KW"/>
</dbReference>
<name>A0AAJ3LSX9_PROHU</name>
<protein>
    <recommendedName>
        <fullName evidence="15">Hemagglutinin</fullName>
    </recommendedName>
</protein>
<evidence type="ECO:0000259" key="11">
    <source>
        <dbReference type="Pfam" id="PF03895"/>
    </source>
</evidence>
<keyword evidence="5" id="KW-0812">Transmembrane</keyword>
<dbReference type="Proteomes" id="UP000078250">
    <property type="component" value="Unassembled WGS sequence"/>
</dbReference>
<dbReference type="SUPFAM" id="SSF101967">
    <property type="entry name" value="Adhesin YadA, collagen-binding domain"/>
    <property type="match status" value="1"/>
</dbReference>
<feature type="chain" id="PRO_5042474632" description="Hemagglutinin" evidence="10">
    <location>
        <begin position="25"/>
        <end position="247"/>
    </location>
</feature>
<keyword evidence="6 10" id="KW-0732">Signal</keyword>
<keyword evidence="3" id="KW-0813">Transport</keyword>
<proteinExistence type="predicted"/>
<dbReference type="Gene3D" id="3.30.1300.30">
    <property type="entry name" value="GSPII I/J protein-like"/>
    <property type="match status" value="1"/>
</dbReference>
<evidence type="ECO:0000313" key="14">
    <source>
        <dbReference type="Proteomes" id="UP000078250"/>
    </source>
</evidence>
<reference evidence="13 14" key="1">
    <citation type="submission" date="2016-04" db="EMBL/GenBank/DDBJ databases">
        <title>ATOL: Assembling a taxonomically balanced genome-scale reconstruction of the evolutionary history of the Enterobacteriaceae.</title>
        <authorList>
            <person name="Plunkett G.III."/>
            <person name="Neeno-Eckwall E.C."/>
            <person name="Glasner J.D."/>
            <person name="Perna N.T."/>
        </authorList>
    </citation>
    <scope>NUCLEOTIDE SEQUENCE [LARGE SCALE GENOMIC DNA]</scope>
    <source>
        <strain evidence="13 14">ATCC 700826</strain>
    </source>
</reference>
<evidence type="ECO:0000256" key="3">
    <source>
        <dbReference type="ARBA" id="ARBA00022448"/>
    </source>
</evidence>
<gene>
    <name evidence="13" type="ORF">M997_2868</name>
</gene>
<feature type="domain" description="Trimeric autotransporter adhesin YadA-like head" evidence="12">
    <location>
        <begin position="59"/>
        <end position="83"/>
    </location>
</feature>
<dbReference type="InterPro" id="IPR008640">
    <property type="entry name" value="Adhesin_Head_dom"/>
</dbReference>
<sequence length="247" mass="26861">MIFKKLVLLSILFLSFSYSNTSLSDNTPLIENNIPGFNLGDNSQASGNQSIAIGVDSKAQNTRAIAIGYNALATEENTVSFGNIENKHTSRLVNISEGKNNTDAVNFAQAKKLVDKNKIATNNTINQLKRTVNTDISNLKTHFNDFDNYYRKRQVEITDSIANLDKEIIALEKKVFAGIASSVAMTSIPYLAHHTLSGGIGISNYRTGTAIAGGIQYRPNDNISFRLNSSLNSEKDIIIGGGLALGW</sequence>
<feature type="signal peptide" evidence="10">
    <location>
        <begin position="1"/>
        <end position="24"/>
    </location>
</feature>
<evidence type="ECO:0000256" key="5">
    <source>
        <dbReference type="ARBA" id="ARBA00022692"/>
    </source>
</evidence>
<organism evidence="13 14">
    <name type="scientific">Proteus hauseri ATCC 700826</name>
    <dbReference type="NCBI Taxonomy" id="1354271"/>
    <lineage>
        <taxon>Bacteria</taxon>
        <taxon>Pseudomonadati</taxon>
        <taxon>Pseudomonadota</taxon>
        <taxon>Gammaproteobacteria</taxon>
        <taxon>Enterobacterales</taxon>
        <taxon>Morganellaceae</taxon>
        <taxon>Proteus</taxon>
    </lineage>
</organism>
<comment type="subcellular location">
    <subcellularLocation>
        <location evidence="2">Cell outer membrane</location>
    </subcellularLocation>
    <subcellularLocation>
        <location evidence="1">Cell surface</location>
    </subcellularLocation>
</comment>
<evidence type="ECO:0000256" key="8">
    <source>
        <dbReference type="ARBA" id="ARBA00023136"/>
    </source>
</evidence>
<evidence type="ECO:0000256" key="1">
    <source>
        <dbReference type="ARBA" id="ARBA00004241"/>
    </source>
</evidence>
<evidence type="ECO:0000256" key="9">
    <source>
        <dbReference type="ARBA" id="ARBA00023237"/>
    </source>
</evidence>
<dbReference type="Pfam" id="PF05658">
    <property type="entry name" value="YadA_head"/>
    <property type="match status" value="2"/>
</dbReference>
<dbReference type="Pfam" id="PF03895">
    <property type="entry name" value="YadA_anchor"/>
    <property type="match status" value="1"/>
</dbReference>
<dbReference type="InterPro" id="IPR045584">
    <property type="entry name" value="Pilin-like"/>
</dbReference>
<comment type="caution">
    <text evidence="13">The sequence shown here is derived from an EMBL/GenBank/DDBJ whole genome shotgun (WGS) entry which is preliminary data.</text>
</comment>
<dbReference type="GO" id="GO:0009279">
    <property type="term" value="C:cell outer membrane"/>
    <property type="evidence" value="ECO:0007669"/>
    <property type="project" value="UniProtKB-SubCell"/>
</dbReference>
<keyword evidence="9" id="KW-0998">Cell outer membrane</keyword>
<feature type="domain" description="Trimeric autotransporter adhesin YadA-like C-terminal membrane anchor" evidence="11">
    <location>
        <begin position="196"/>
        <end position="247"/>
    </location>
</feature>
<evidence type="ECO:0000313" key="13">
    <source>
        <dbReference type="EMBL" id="OAT45691.1"/>
    </source>
</evidence>
<keyword evidence="4" id="KW-1134">Transmembrane beta strand</keyword>
<dbReference type="InterPro" id="IPR005594">
    <property type="entry name" value="YadA_C"/>
</dbReference>
<dbReference type="Gene3D" id="2.150.10.10">
    <property type="entry name" value="Serralysin-like metalloprotease, C-terminal"/>
    <property type="match status" value="1"/>
</dbReference>